<sequence length="63" mass="6879">CVLRCRVGELAGRSRPASRSAAGTGQRLCLNVRAPDRPVTGVRQDGHCTDTGRRSRSADRRCR</sequence>
<protein>
    <submittedName>
        <fullName evidence="2">Uncharacterized protein</fullName>
    </submittedName>
</protein>
<feature type="region of interest" description="Disordered" evidence="1">
    <location>
        <begin position="40"/>
        <end position="63"/>
    </location>
</feature>
<dbReference type="EMBL" id="CADCUB010000035">
    <property type="protein sequence ID" value="CAA9312924.1"/>
    <property type="molecule type" value="Genomic_DNA"/>
</dbReference>
<feature type="non-terminal residue" evidence="2">
    <location>
        <position position="63"/>
    </location>
</feature>
<feature type="non-terminal residue" evidence="2">
    <location>
        <position position="1"/>
    </location>
</feature>
<accession>A0A6J4KTC9</accession>
<dbReference type="AlphaFoldDB" id="A0A6J4KTC9"/>
<proteinExistence type="predicted"/>
<evidence type="ECO:0000313" key="2">
    <source>
        <dbReference type="EMBL" id="CAA9312924.1"/>
    </source>
</evidence>
<gene>
    <name evidence="2" type="ORF">AVDCRST_MAG07-618</name>
</gene>
<organism evidence="2">
    <name type="scientific">uncultured Frankineae bacterium</name>
    <dbReference type="NCBI Taxonomy" id="437475"/>
    <lineage>
        <taxon>Bacteria</taxon>
        <taxon>Bacillati</taxon>
        <taxon>Actinomycetota</taxon>
        <taxon>Actinomycetes</taxon>
        <taxon>Frankiales</taxon>
        <taxon>environmental samples</taxon>
    </lineage>
</organism>
<evidence type="ECO:0000256" key="1">
    <source>
        <dbReference type="SAM" id="MobiDB-lite"/>
    </source>
</evidence>
<reference evidence="2" key="1">
    <citation type="submission" date="2020-02" db="EMBL/GenBank/DDBJ databases">
        <authorList>
            <person name="Meier V. D."/>
        </authorList>
    </citation>
    <scope>NUCLEOTIDE SEQUENCE</scope>
    <source>
        <strain evidence="2">AVDCRST_MAG07</strain>
    </source>
</reference>
<feature type="compositionally biased region" description="Basic and acidic residues" evidence="1">
    <location>
        <begin position="44"/>
        <end position="63"/>
    </location>
</feature>
<name>A0A6J4KTC9_9ACTN</name>